<protein>
    <submittedName>
        <fullName evidence="6">MAPEG family protein</fullName>
    </submittedName>
</protein>
<gene>
    <name evidence="6" type="ORF">NFC81_02135</name>
</gene>
<dbReference type="AlphaFoldDB" id="A0AB38YHR4"/>
<evidence type="ECO:0000313" key="6">
    <source>
        <dbReference type="EMBL" id="WLD58606.1"/>
    </source>
</evidence>
<comment type="subcellular location">
    <subcellularLocation>
        <location evidence="1">Membrane</location>
    </subcellularLocation>
</comment>
<dbReference type="GO" id="GO:0016020">
    <property type="term" value="C:membrane"/>
    <property type="evidence" value="ECO:0007669"/>
    <property type="project" value="UniProtKB-SubCell"/>
</dbReference>
<evidence type="ECO:0000256" key="1">
    <source>
        <dbReference type="ARBA" id="ARBA00004370"/>
    </source>
</evidence>
<dbReference type="Pfam" id="PF01124">
    <property type="entry name" value="MAPEG"/>
    <property type="match status" value="1"/>
</dbReference>
<keyword evidence="3 5" id="KW-1133">Transmembrane helix</keyword>
<dbReference type="RefSeq" id="WP_304995892.1">
    <property type="nucleotide sequence ID" value="NZ_CP101717.1"/>
</dbReference>
<feature type="transmembrane region" description="Helical" evidence="5">
    <location>
        <begin position="63"/>
        <end position="90"/>
    </location>
</feature>
<dbReference type="EMBL" id="CP101717">
    <property type="protein sequence ID" value="WLD58606.1"/>
    <property type="molecule type" value="Genomic_DNA"/>
</dbReference>
<evidence type="ECO:0000256" key="2">
    <source>
        <dbReference type="ARBA" id="ARBA00022692"/>
    </source>
</evidence>
<evidence type="ECO:0000256" key="4">
    <source>
        <dbReference type="ARBA" id="ARBA00023136"/>
    </source>
</evidence>
<evidence type="ECO:0000256" key="5">
    <source>
        <dbReference type="SAM" id="Phobius"/>
    </source>
</evidence>
<accession>A0AB38YHR4</accession>
<dbReference type="SUPFAM" id="SSF161084">
    <property type="entry name" value="MAPEG domain-like"/>
    <property type="match status" value="1"/>
</dbReference>
<evidence type="ECO:0000256" key="3">
    <source>
        <dbReference type="ARBA" id="ARBA00022989"/>
    </source>
</evidence>
<keyword evidence="2 5" id="KW-0812">Transmembrane</keyword>
<reference evidence="6" key="1">
    <citation type="submission" date="2022-07" db="EMBL/GenBank/DDBJ databases">
        <title>Complete genome sequence of Salinispirillum sp. LH10-3-1 capable of multiple carbohydrate inversion isolated from a soda lake.</title>
        <authorList>
            <person name="Liu J."/>
            <person name="Zhai Y."/>
            <person name="Zhang H."/>
            <person name="Yang H."/>
            <person name="Qu J."/>
            <person name="Li J."/>
        </authorList>
    </citation>
    <scope>NUCLEOTIDE SEQUENCE</scope>
    <source>
        <strain evidence="6">LH 10-3-1</strain>
    </source>
</reference>
<sequence length="133" mass="14931">MIYPLLAMVAFTFILLFTGFVMRYRAVSTGEVSLGYFRLVSGDAPKYLQQATRHYSNLFEMPVLFYVAALICVLYPLEGSLISGLGWAYFVSRVAHAAVHLTYNNVIHRMLVFQVSNLALIGLWVIIGMELTG</sequence>
<proteinExistence type="predicted"/>
<name>A0AB38YHR4_9GAMM</name>
<feature type="transmembrane region" description="Helical" evidence="5">
    <location>
        <begin position="111"/>
        <end position="129"/>
    </location>
</feature>
<organism evidence="6">
    <name type="scientific">Salinispirillum sp. LH 10-3-1</name>
    <dbReference type="NCBI Taxonomy" id="2952525"/>
    <lineage>
        <taxon>Bacteria</taxon>
        <taxon>Pseudomonadati</taxon>
        <taxon>Pseudomonadota</taxon>
        <taxon>Gammaproteobacteria</taxon>
        <taxon>Oceanospirillales</taxon>
        <taxon>Saccharospirillaceae</taxon>
        <taxon>Salinispirillum</taxon>
    </lineage>
</organism>
<dbReference type="InterPro" id="IPR023352">
    <property type="entry name" value="MAPEG-like_dom_sf"/>
</dbReference>
<dbReference type="Gene3D" id="1.20.120.550">
    <property type="entry name" value="Membrane associated eicosanoid/glutathione metabolism-like domain"/>
    <property type="match status" value="1"/>
</dbReference>
<dbReference type="InterPro" id="IPR001129">
    <property type="entry name" value="Membr-assoc_MAPEG"/>
</dbReference>
<keyword evidence="4 5" id="KW-0472">Membrane</keyword>